<feature type="transmembrane region" description="Helical" evidence="1">
    <location>
        <begin position="43"/>
        <end position="66"/>
    </location>
</feature>
<organism evidence="2">
    <name type="scientific">Desulfatirhabdium butyrativorans</name>
    <dbReference type="NCBI Taxonomy" id="340467"/>
    <lineage>
        <taxon>Bacteria</taxon>
        <taxon>Pseudomonadati</taxon>
        <taxon>Thermodesulfobacteriota</taxon>
        <taxon>Desulfobacteria</taxon>
        <taxon>Desulfobacterales</taxon>
        <taxon>Desulfatirhabdiaceae</taxon>
        <taxon>Desulfatirhabdium</taxon>
    </lineage>
</organism>
<evidence type="ECO:0000256" key="1">
    <source>
        <dbReference type="SAM" id="Phobius"/>
    </source>
</evidence>
<gene>
    <name evidence="2" type="ORF">ENS29_02020</name>
</gene>
<name>A0A7C4RM27_9BACT</name>
<dbReference type="AlphaFoldDB" id="A0A7C4RM27"/>
<comment type="caution">
    <text evidence="2">The sequence shown here is derived from an EMBL/GenBank/DDBJ whole genome shotgun (WGS) entry which is preliminary data.</text>
</comment>
<keyword evidence="1" id="KW-1133">Transmembrane helix</keyword>
<evidence type="ECO:0000313" key="2">
    <source>
        <dbReference type="EMBL" id="HGU31615.1"/>
    </source>
</evidence>
<reference evidence="2" key="1">
    <citation type="journal article" date="2020" name="mSystems">
        <title>Genome- and Community-Level Interaction Insights into Carbon Utilization and Element Cycling Functions of Hydrothermarchaeota in Hydrothermal Sediment.</title>
        <authorList>
            <person name="Zhou Z."/>
            <person name="Liu Y."/>
            <person name="Xu W."/>
            <person name="Pan J."/>
            <person name="Luo Z.H."/>
            <person name="Li M."/>
        </authorList>
    </citation>
    <scope>NUCLEOTIDE SEQUENCE [LARGE SCALE GENOMIC DNA]</scope>
    <source>
        <strain evidence="2">SpSt-477</strain>
    </source>
</reference>
<keyword evidence="1" id="KW-0472">Membrane</keyword>
<keyword evidence="1" id="KW-0812">Transmembrane</keyword>
<accession>A0A7C4RM27</accession>
<feature type="transmembrane region" description="Helical" evidence="1">
    <location>
        <begin position="12"/>
        <end position="31"/>
    </location>
</feature>
<protein>
    <submittedName>
        <fullName evidence="2">DUF997 family protein</fullName>
    </submittedName>
</protein>
<proteinExistence type="predicted"/>
<sequence length="94" mass="10742">MKDSENDDVRKRIWVVVLWILAVLTWCPLGYGSYGAVDRLFGMPVWAAVALIIGAVLFLVEWYFLFRSGYALDDDKLFAALKDLQQDLSREVTP</sequence>
<dbReference type="EMBL" id="DSUH01000045">
    <property type="protein sequence ID" value="HGU31615.1"/>
    <property type="molecule type" value="Genomic_DNA"/>
</dbReference>